<evidence type="ECO:0000256" key="3">
    <source>
        <dbReference type="ARBA" id="ARBA00022475"/>
    </source>
</evidence>
<dbReference type="GO" id="GO:0005886">
    <property type="term" value="C:plasma membrane"/>
    <property type="evidence" value="ECO:0007669"/>
    <property type="project" value="UniProtKB-SubCell"/>
</dbReference>
<evidence type="ECO:0000256" key="1">
    <source>
        <dbReference type="ARBA" id="ARBA00004651"/>
    </source>
</evidence>
<keyword evidence="9" id="KW-0807">Transducer</keyword>
<dbReference type="AlphaFoldDB" id="A0A8W7Q1Y4"/>
<keyword evidence="6" id="KW-0297">G-protein coupled receptor</keyword>
<reference evidence="13" key="1">
    <citation type="submission" date="2022-08" db="UniProtKB">
        <authorList>
            <consortium name="EnsemblMetazoa"/>
        </authorList>
    </citation>
    <scope>IDENTIFICATION</scope>
</reference>
<evidence type="ECO:0000256" key="5">
    <source>
        <dbReference type="ARBA" id="ARBA00022989"/>
    </source>
</evidence>
<protein>
    <recommendedName>
        <fullName evidence="12">G-protein coupled receptors family 1 profile domain-containing protein</fullName>
    </recommendedName>
</protein>
<dbReference type="PRINTS" id="PR00237">
    <property type="entry name" value="GPCRRHODOPSN"/>
</dbReference>
<feature type="compositionally biased region" description="Polar residues" evidence="10">
    <location>
        <begin position="244"/>
        <end position="257"/>
    </location>
</feature>
<evidence type="ECO:0000256" key="9">
    <source>
        <dbReference type="ARBA" id="ARBA00023224"/>
    </source>
</evidence>
<feature type="compositionally biased region" description="Low complexity" evidence="10">
    <location>
        <begin position="267"/>
        <end position="277"/>
    </location>
</feature>
<name>A0A8W7Q1Y4_ANOCL</name>
<comment type="subcellular location">
    <subcellularLocation>
        <location evidence="1">Cell membrane</location>
        <topology evidence="1">Multi-pass membrane protein</topology>
    </subcellularLocation>
</comment>
<evidence type="ECO:0000313" key="13">
    <source>
        <dbReference type="EnsemblMetazoa" id="ACOM041674-PA.1"/>
    </source>
</evidence>
<keyword evidence="4 11" id="KW-0812">Transmembrane</keyword>
<organism evidence="13">
    <name type="scientific">Anopheles coluzzii</name>
    <name type="common">African malaria mosquito</name>
    <dbReference type="NCBI Taxonomy" id="1518534"/>
    <lineage>
        <taxon>Eukaryota</taxon>
        <taxon>Metazoa</taxon>
        <taxon>Ecdysozoa</taxon>
        <taxon>Arthropoda</taxon>
        <taxon>Hexapoda</taxon>
        <taxon>Insecta</taxon>
        <taxon>Pterygota</taxon>
        <taxon>Neoptera</taxon>
        <taxon>Endopterygota</taxon>
        <taxon>Diptera</taxon>
        <taxon>Nematocera</taxon>
        <taxon>Culicoidea</taxon>
        <taxon>Culicidae</taxon>
        <taxon>Anophelinae</taxon>
        <taxon>Anopheles</taxon>
    </lineage>
</organism>
<dbReference type="Gene3D" id="1.20.1070.10">
    <property type="entry name" value="Rhodopsin 7-helix transmembrane proteins"/>
    <property type="match status" value="2"/>
</dbReference>
<evidence type="ECO:0000256" key="6">
    <source>
        <dbReference type="ARBA" id="ARBA00023040"/>
    </source>
</evidence>
<accession>A0A8W7Q1Y4</accession>
<dbReference type="PANTHER" id="PTHR24229">
    <property type="entry name" value="NEUROPEPTIDES RECEPTOR"/>
    <property type="match status" value="1"/>
</dbReference>
<evidence type="ECO:0000256" key="4">
    <source>
        <dbReference type="ARBA" id="ARBA00022692"/>
    </source>
</evidence>
<dbReference type="GO" id="GO:0043005">
    <property type="term" value="C:neuron projection"/>
    <property type="evidence" value="ECO:0007669"/>
    <property type="project" value="TreeGrafter"/>
</dbReference>
<evidence type="ECO:0000256" key="11">
    <source>
        <dbReference type="SAM" id="Phobius"/>
    </source>
</evidence>
<feature type="domain" description="G-protein coupled receptors family 1 profile" evidence="12">
    <location>
        <begin position="45"/>
        <end position="203"/>
    </location>
</feature>
<keyword evidence="5 11" id="KW-1133">Transmembrane helix</keyword>
<evidence type="ECO:0000256" key="8">
    <source>
        <dbReference type="ARBA" id="ARBA00023170"/>
    </source>
</evidence>
<feature type="transmembrane region" description="Helical" evidence="11">
    <location>
        <begin position="183"/>
        <end position="206"/>
    </location>
</feature>
<sequence>MEEDNATSFFLLGEYDSLTDQNVSQLGNYLENSDPNQTFMGNFTCPPTDMPTTYYLFMFLYAVVCLVGVLGNTLVIYVVLRFSNMQTVTNMYILNLAIADECFLIGIPFLIATMHMKRWTLGGAMCPKTTGKSRGKRRSHRKVTKLVLTVITVYILCWLPYWISQVALITSDFETCSTRLDLILFLLVGCLGYINSAINPILYAYLSENFKKSFLKACTCAARAEVNAQLKLENSVMPKRSRTRTNSDTTQLTTGSKVQHRLLVEPTTTATTTTTAASCVSSRNPSPPPAQTQRNNNHLLTVPGTPACASSNGGSNHSNNNNDTNTTGTNATATSQLHAANGGNTSSGKGDYMSDSCDGNEALSVPCGNGLEEQLVKLT</sequence>
<evidence type="ECO:0000256" key="10">
    <source>
        <dbReference type="SAM" id="MobiDB-lite"/>
    </source>
</evidence>
<comment type="similarity">
    <text evidence="2">Belongs to the G-protein coupled receptor 1 family.</text>
</comment>
<dbReference type="InterPro" id="IPR017452">
    <property type="entry name" value="GPCR_Rhodpsn_7TM"/>
</dbReference>
<keyword evidence="7 11" id="KW-0472">Membrane</keyword>
<dbReference type="InterPro" id="IPR000276">
    <property type="entry name" value="GPCR_Rhodpsn"/>
</dbReference>
<evidence type="ECO:0000256" key="7">
    <source>
        <dbReference type="ARBA" id="ARBA00023136"/>
    </source>
</evidence>
<dbReference type="EnsemblMetazoa" id="ACOM041674-RA">
    <property type="protein sequence ID" value="ACOM041674-PA.1"/>
    <property type="gene ID" value="ACOM041674"/>
</dbReference>
<dbReference type="Proteomes" id="UP000075882">
    <property type="component" value="Unassembled WGS sequence"/>
</dbReference>
<dbReference type="PROSITE" id="PS50262">
    <property type="entry name" value="G_PROTEIN_RECEP_F1_2"/>
    <property type="match status" value="1"/>
</dbReference>
<evidence type="ECO:0000259" key="12">
    <source>
        <dbReference type="PROSITE" id="PS50262"/>
    </source>
</evidence>
<feature type="transmembrane region" description="Helical" evidence="11">
    <location>
        <begin position="92"/>
        <end position="112"/>
    </location>
</feature>
<dbReference type="GO" id="GO:0004930">
    <property type="term" value="F:G protein-coupled receptor activity"/>
    <property type="evidence" value="ECO:0007669"/>
    <property type="project" value="UniProtKB-KW"/>
</dbReference>
<keyword evidence="8" id="KW-0675">Receptor</keyword>
<dbReference type="Pfam" id="PF00001">
    <property type="entry name" value="7tm_1"/>
    <property type="match status" value="2"/>
</dbReference>
<proteinExistence type="inferred from homology"/>
<evidence type="ECO:0000256" key="2">
    <source>
        <dbReference type="ARBA" id="ARBA00010663"/>
    </source>
</evidence>
<dbReference type="PANTHER" id="PTHR24229:SF40">
    <property type="entry name" value="ALLATOSTATIN C RECEPTOR 1-RELATED"/>
    <property type="match status" value="1"/>
</dbReference>
<feature type="transmembrane region" description="Helical" evidence="11">
    <location>
        <begin position="143"/>
        <end position="163"/>
    </location>
</feature>
<dbReference type="SUPFAM" id="SSF81321">
    <property type="entry name" value="Family A G protein-coupled receptor-like"/>
    <property type="match status" value="1"/>
</dbReference>
<dbReference type="VEuPathDB" id="VectorBase:ACON2_040485"/>
<feature type="region of interest" description="Disordered" evidence="10">
    <location>
        <begin position="235"/>
        <end position="330"/>
    </location>
</feature>
<dbReference type="GO" id="GO:0042277">
    <property type="term" value="F:peptide binding"/>
    <property type="evidence" value="ECO:0007669"/>
    <property type="project" value="TreeGrafter"/>
</dbReference>
<keyword evidence="3" id="KW-1003">Cell membrane</keyword>
<feature type="transmembrane region" description="Helical" evidence="11">
    <location>
        <begin position="54"/>
        <end position="80"/>
    </location>
</feature>
<feature type="compositionally biased region" description="Low complexity" evidence="10">
    <location>
        <begin position="309"/>
        <end position="330"/>
    </location>
</feature>